<protein>
    <recommendedName>
        <fullName evidence="2">HTH psq-type domain-containing protein</fullName>
    </recommendedName>
</protein>
<dbReference type="EMBL" id="JARBHB010000002">
    <property type="protein sequence ID" value="KAJ8893692.1"/>
    <property type="molecule type" value="Genomic_DNA"/>
</dbReference>
<feature type="domain" description="HTH psq-type" evidence="2">
    <location>
        <begin position="17"/>
        <end position="54"/>
    </location>
</feature>
<reference evidence="3 4" key="1">
    <citation type="submission" date="2023-02" db="EMBL/GenBank/DDBJ databases">
        <title>LHISI_Scaffold_Assembly.</title>
        <authorList>
            <person name="Stuart O.P."/>
            <person name="Cleave R."/>
            <person name="Magrath M.J.L."/>
            <person name="Mikheyev A.S."/>
        </authorList>
    </citation>
    <scope>NUCLEOTIDE SEQUENCE [LARGE SCALE GENOMIC DNA]</scope>
    <source>
        <strain evidence="3">Daus_M_001</strain>
        <tissue evidence="3">Leg muscle</tissue>
    </source>
</reference>
<dbReference type="Pfam" id="PF05225">
    <property type="entry name" value="HTH_psq"/>
    <property type="match status" value="1"/>
</dbReference>
<dbReference type="SUPFAM" id="SSF46689">
    <property type="entry name" value="Homeodomain-like"/>
    <property type="match status" value="1"/>
</dbReference>
<evidence type="ECO:0000313" key="3">
    <source>
        <dbReference type="EMBL" id="KAJ8893692.1"/>
    </source>
</evidence>
<proteinExistence type="predicted"/>
<dbReference type="Gene3D" id="1.10.10.60">
    <property type="entry name" value="Homeodomain-like"/>
    <property type="match status" value="1"/>
</dbReference>
<keyword evidence="4" id="KW-1185">Reference proteome</keyword>
<dbReference type="InterPro" id="IPR007889">
    <property type="entry name" value="HTH_Psq"/>
</dbReference>
<evidence type="ECO:0000256" key="1">
    <source>
        <dbReference type="ARBA" id="ARBA00004123"/>
    </source>
</evidence>
<evidence type="ECO:0000259" key="2">
    <source>
        <dbReference type="Pfam" id="PF05225"/>
    </source>
</evidence>
<dbReference type="InterPro" id="IPR009057">
    <property type="entry name" value="Homeodomain-like_sf"/>
</dbReference>
<comment type="subcellular location">
    <subcellularLocation>
        <location evidence="1">Nucleus</location>
    </subcellularLocation>
</comment>
<organism evidence="3 4">
    <name type="scientific">Dryococelus australis</name>
    <dbReference type="NCBI Taxonomy" id="614101"/>
    <lineage>
        <taxon>Eukaryota</taxon>
        <taxon>Metazoa</taxon>
        <taxon>Ecdysozoa</taxon>
        <taxon>Arthropoda</taxon>
        <taxon>Hexapoda</taxon>
        <taxon>Insecta</taxon>
        <taxon>Pterygota</taxon>
        <taxon>Neoptera</taxon>
        <taxon>Polyneoptera</taxon>
        <taxon>Phasmatodea</taxon>
        <taxon>Verophasmatodea</taxon>
        <taxon>Anareolatae</taxon>
        <taxon>Phasmatidae</taxon>
        <taxon>Eurycanthinae</taxon>
        <taxon>Dryococelus</taxon>
    </lineage>
</organism>
<accession>A0ABQ9IB77</accession>
<dbReference type="Proteomes" id="UP001159363">
    <property type="component" value="Chromosome 2"/>
</dbReference>
<name>A0ABQ9IB77_9NEOP</name>
<gene>
    <name evidence="3" type="ORF">PR048_006292</name>
</gene>
<comment type="caution">
    <text evidence="3">The sequence shown here is derived from an EMBL/GenBank/DDBJ whole genome shotgun (WGS) entry which is preliminary data.</text>
</comment>
<evidence type="ECO:0000313" key="4">
    <source>
        <dbReference type="Proteomes" id="UP001159363"/>
    </source>
</evidence>
<sequence>MPQHRAQTTQKASRNAETLAAAVKSIQEDKKSIRQAARCYGIPYATLHDRLKSGDIPAYHLREPQATNINRITAFNKDEVKHFYDNLEGMMVKYKFSPGKIFNVDDIIHNPAKTLVKKEEKSVRTAVSWERG</sequence>